<comment type="function">
    <text evidence="1">Nucleoside permease that transports adenosine and guanosine.</text>
</comment>
<name>G7E7Q7_MIXOS</name>
<protein>
    <recommendedName>
        <fullName evidence="5">Purine nucleoside permease</fullName>
    </recommendedName>
</protein>
<organism evidence="3 4">
    <name type="scientific">Mixia osmundae (strain CBS 9802 / IAM 14324 / JCM 22182 / KY 12970)</name>
    <dbReference type="NCBI Taxonomy" id="764103"/>
    <lineage>
        <taxon>Eukaryota</taxon>
        <taxon>Fungi</taxon>
        <taxon>Dikarya</taxon>
        <taxon>Basidiomycota</taxon>
        <taxon>Pucciniomycotina</taxon>
        <taxon>Mixiomycetes</taxon>
        <taxon>Mixiales</taxon>
        <taxon>Mixiaceae</taxon>
        <taxon>Mixia</taxon>
    </lineage>
</organism>
<dbReference type="InterPro" id="IPR009486">
    <property type="entry name" value="Pur_nuclsid_perm"/>
</dbReference>
<dbReference type="Pfam" id="PF06516">
    <property type="entry name" value="NUP"/>
    <property type="match status" value="1"/>
</dbReference>
<evidence type="ECO:0000256" key="1">
    <source>
        <dbReference type="PIRNR" id="PIRNR013171"/>
    </source>
</evidence>
<dbReference type="InParanoid" id="G7E7Q7"/>
<dbReference type="GO" id="GO:0055085">
    <property type="term" value="P:transmembrane transport"/>
    <property type="evidence" value="ECO:0007669"/>
    <property type="project" value="InterPro"/>
</dbReference>
<dbReference type="PANTHER" id="PTHR38643">
    <property type="entry name" value="PURINE NUCLEOSIDE PERMEASE C285.05-RELATED"/>
    <property type="match status" value="1"/>
</dbReference>
<evidence type="ECO:0000313" key="4">
    <source>
        <dbReference type="Proteomes" id="UP000009131"/>
    </source>
</evidence>
<evidence type="ECO:0008006" key="5">
    <source>
        <dbReference type="Google" id="ProtNLM"/>
    </source>
</evidence>
<feature type="chain" id="PRO_5003492827" description="Purine nucleoside permease" evidence="2">
    <location>
        <begin position="19"/>
        <end position="389"/>
    </location>
</feature>
<feature type="signal peptide" evidence="2">
    <location>
        <begin position="1"/>
        <end position="18"/>
    </location>
</feature>
<comment type="similarity">
    <text evidence="1">Belongs to the NUP family.</text>
</comment>
<proteinExistence type="inferred from homology"/>
<dbReference type="HOGENOM" id="CLU_031475_0_1_1"/>
<evidence type="ECO:0000256" key="2">
    <source>
        <dbReference type="SAM" id="SignalP"/>
    </source>
</evidence>
<dbReference type="OrthoDB" id="2331083at2759"/>
<comment type="caution">
    <text evidence="3">The sequence shown here is derived from an EMBL/GenBank/DDBJ whole genome shotgun (WGS) entry which is preliminary data.</text>
</comment>
<keyword evidence="2" id="KW-0732">Signal</keyword>
<keyword evidence="4" id="KW-1185">Reference proteome</keyword>
<dbReference type="EMBL" id="BABT02000165">
    <property type="protein sequence ID" value="GAA98867.1"/>
    <property type="molecule type" value="Genomic_DNA"/>
</dbReference>
<dbReference type="STRING" id="764103.G7E7Q7"/>
<dbReference type="GO" id="GO:0005783">
    <property type="term" value="C:endoplasmic reticulum"/>
    <property type="evidence" value="ECO:0007669"/>
    <property type="project" value="TreeGrafter"/>
</dbReference>
<dbReference type="Proteomes" id="UP000009131">
    <property type="component" value="Unassembled WGS sequence"/>
</dbReference>
<reference evidence="3 4" key="2">
    <citation type="journal article" date="2012" name="Open Biol.">
        <title>Characteristics of nucleosomes and linker DNA regions on the genome of the basidiomycete Mixia osmundae revealed by mono- and dinucleosome mapping.</title>
        <authorList>
            <person name="Nishida H."/>
            <person name="Kondo S."/>
            <person name="Matsumoto T."/>
            <person name="Suzuki Y."/>
            <person name="Yoshikawa H."/>
            <person name="Taylor T.D."/>
            <person name="Sugiyama J."/>
        </authorList>
    </citation>
    <scope>NUCLEOTIDE SEQUENCE [LARGE SCALE GENOMIC DNA]</scope>
    <source>
        <strain evidence="4">CBS 9802 / IAM 14324 / JCM 22182 / KY 12970</strain>
    </source>
</reference>
<dbReference type="eggNOG" id="ENOG502QQPU">
    <property type="taxonomic scope" value="Eukaryota"/>
</dbReference>
<sequence>MRTILCTVLLALAALGDARRSRHPRNVRATAWHDAQAKRSSLERRTETLELSSSGKVAPKVLVISMFAPEASVWFEPYKLVHNITVPGLSVLYPQVHCNSAGSVCLYTTGESEINAASSGSALFQSALFDFTKTYFLIAGIAGVNPYHGTLGTAAFAAFTLQPTLQYFGDHTELAKTKAWGNKFEFWAFGTNQTGVYPSELYGTELYQVNTNLLKRALSLTKNVKLNDSSTAQAYRKRFDYAPANQPPTVVQGDVLTSDDYFFGHYLGYGFGNYTKLLTNGTGTYVMTAQEDSATAEALLRATVAKKADFSRLMILRTASDIDRAPPGVDEYTAFEYDQGGFEPSIANLYLAGSPVVNDILAKWNTTYEAGIAPQKDGFYGNILGTLRS</sequence>
<reference evidence="3 4" key="1">
    <citation type="journal article" date="2011" name="J. Gen. Appl. Microbiol.">
        <title>Draft genome sequencing of the enigmatic basidiomycete Mixia osmundae.</title>
        <authorList>
            <person name="Nishida H."/>
            <person name="Nagatsuka Y."/>
            <person name="Sugiyama J."/>
        </authorList>
    </citation>
    <scope>NUCLEOTIDE SEQUENCE [LARGE SCALE GENOMIC DNA]</scope>
    <source>
        <strain evidence="4">CBS 9802 / IAM 14324 / JCM 22182 / KY 12970</strain>
    </source>
</reference>
<dbReference type="PIRSF" id="PIRSF013171">
    <property type="entry name" value="Pur_nuclsid_perm"/>
    <property type="match status" value="1"/>
</dbReference>
<evidence type="ECO:0000313" key="3">
    <source>
        <dbReference type="EMBL" id="GAA98867.1"/>
    </source>
</evidence>
<accession>G7E7Q7</accession>
<dbReference type="AlphaFoldDB" id="G7E7Q7"/>
<gene>
    <name evidence="3" type="primary">Mo05555</name>
    <name evidence="3" type="ORF">E5Q_05555</name>
</gene>
<keyword evidence="1" id="KW-0813">Transport</keyword>
<dbReference type="PANTHER" id="PTHR38643:SF1">
    <property type="entry name" value="PURINE NUCLEOSIDE PERMEASE C285.05-RELATED"/>
    <property type="match status" value="1"/>
</dbReference>